<feature type="transmembrane region" description="Helical" evidence="1">
    <location>
        <begin position="343"/>
        <end position="365"/>
    </location>
</feature>
<keyword evidence="1" id="KW-0812">Transmembrane</keyword>
<dbReference type="NCBIfam" id="NF046061">
    <property type="entry name" value="NagX_SO_3504"/>
    <property type="match status" value="1"/>
</dbReference>
<sequence>MTQATQPQPGSRPRLLSIDALRGFDMFWILGGEGLFAALLVLTGWSGFQLAANQMEHSAWHGVTAYDLIFPLFIFLSGVTLGLKPLALRAMTPSARWPIYRKALKRLALLCLLGVVYNHGWGGGIPLAPDAVRYASVLGRIGMAWFLAAMIVWHLSLRAQLLAAGLLMLAYGLTQGSFGADPYSAAGSLNAWVDQALLPGQFYGGGPLDPEGLFSHLSAALNALAGAWVGRWLSTPYALNRRLALLAAVGSGLLLTGYGISPWIPLNKTLWTVSFVLVSVGWSGLLLALFALLIDGWGWHRPGRLFALIGGNAIAIYLASALVDWGYLSRSLMGGVIDSLPAAAQPLLACLALLAVQLAVLAFLARHRLFFKV</sequence>
<gene>
    <name evidence="2" type="ORF">GCM10025772_17620</name>
</gene>
<proteinExistence type="predicted"/>
<feature type="transmembrane region" description="Helical" evidence="1">
    <location>
        <begin position="27"/>
        <end position="48"/>
    </location>
</feature>
<dbReference type="Proteomes" id="UP001501600">
    <property type="component" value="Unassembled WGS sequence"/>
</dbReference>
<evidence type="ECO:0000313" key="2">
    <source>
        <dbReference type="EMBL" id="GAA5191245.1"/>
    </source>
</evidence>
<feature type="transmembrane region" description="Helical" evidence="1">
    <location>
        <begin position="107"/>
        <end position="128"/>
    </location>
</feature>
<keyword evidence="3" id="KW-1185">Reference proteome</keyword>
<evidence type="ECO:0000313" key="3">
    <source>
        <dbReference type="Proteomes" id="UP001501600"/>
    </source>
</evidence>
<feature type="transmembrane region" description="Helical" evidence="1">
    <location>
        <begin position="134"/>
        <end position="154"/>
    </location>
</feature>
<name>A0ABP9S5X1_9GAMM</name>
<dbReference type="RefSeq" id="WP_345316692.1">
    <property type="nucleotide sequence ID" value="NZ_BAABLF010000010.1"/>
</dbReference>
<feature type="transmembrane region" description="Helical" evidence="1">
    <location>
        <begin position="68"/>
        <end position="87"/>
    </location>
</feature>
<feature type="transmembrane region" description="Helical" evidence="1">
    <location>
        <begin position="305"/>
        <end position="323"/>
    </location>
</feature>
<feature type="transmembrane region" description="Helical" evidence="1">
    <location>
        <begin position="213"/>
        <end position="231"/>
    </location>
</feature>
<feature type="transmembrane region" description="Helical" evidence="1">
    <location>
        <begin position="243"/>
        <end position="264"/>
    </location>
</feature>
<feature type="transmembrane region" description="Helical" evidence="1">
    <location>
        <begin position="270"/>
        <end position="293"/>
    </location>
</feature>
<reference evidence="3" key="1">
    <citation type="journal article" date="2019" name="Int. J. Syst. Evol. Microbiol.">
        <title>The Global Catalogue of Microorganisms (GCM) 10K type strain sequencing project: providing services to taxonomists for standard genome sequencing and annotation.</title>
        <authorList>
            <consortium name="The Broad Institute Genomics Platform"/>
            <consortium name="The Broad Institute Genome Sequencing Center for Infectious Disease"/>
            <person name="Wu L."/>
            <person name="Ma J."/>
        </authorList>
    </citation>
    <scope>NUCLEOTIDE SEQUENCE [LARGE SCALE GENOMIC DNA]</scope>
    <source>
        <strain evidence="3">JCM 18720</strain>
    </source>
</reference>
<feature type="transmembrane region" description="Helical" evidence="1">
    <location>
        <begin position="161"/>
        <end position="180"/>
    </location>
</feature>
<comment type="caution">
    <text evidence="2">The sequence shown here is derived from an EMBL/GenBank/DDBJ whole genome shotgun (WGS) entry which is preliminary data.</text>
</comment>
<evidence type="ECO:0000256" key="1">
    <source>
        <dbReference type="SAM" id="Phobius"/>
    </source>
</evidence>
<dbReference type="PANTHER" id="PTHR31061:SF24">
    <property type="entry name" value="LD22376P"/>
    <property type="match status" value="1"/>
</dbReference>
<protein>
    <submittedName>
        <fullName evidence="2">DUF5009 domain-containing protein</fullName>
    </submittedName>
</protein>
<accession>A0ABP9S5X1</accession>
<keyword evidence="1" id="KW-1133">Transmembrane helix</keyword>
<organism evidence="2 3">
    <name type="scientific">Ferrimonas gelatinilytica</name>
    <dbReference type="NCBI Taxonomy" id="1255257"/>
    <lineage>
        <taxon>Bacteria</taxon>
        <taxon>Pseudomonadati</taxon>
        <taxon>Pseudomonadota</taxon>
        <taxon>Gammaproteobacteria</taxon>
        <taxon>Alteromonadales</taxon>
        <taxon>Ferrimonadaceae</taxon>
        <taxon>Ferrimonas</taxon>
    </lineage>
</organism>
<dbReference type="PANTHER" id="PTHR31061">
    <property type="entry name" value="LD22376P"/>
    <property type="match status" value="1"/>
</dbReference>
<keyword evidence="1" id="KW-0472">Membrane</keyword>
<dbReference type="EMBL" id="BAABLF010000010">
    <property type="protein sequence ID" value="GAA5191245.1"/>
    <property type="molecule type" value="Genomic_DNA"/>
</dbReference>